<dbReference type="GO" id="GO:0006355">
    <property type="term" value="P:regulation of DNA-templated transcription"/>
    <property type="evidence" value="ECO:0007669"/>
    <property type="project" value="InterPro"/>
</dbReference>
<dbReference type="Proteomes" id="UP000198339">
    <property type="component" value="Unassembled WGS sequence"/>
</dbReference>
<dbReference type="InterPro" id="IPR016032">
    <property type="entry name" value="Sig_transdc_resp-reg_C-effctor"/>
</dbReference>
<evidence type="ECO:0000256" key="2">
    <source>
        <dbReference type="ARBA" id="ARBA00023125"/>
    </source>
</evidence>
<keyword evidence="3" id="KW-0804">Transcription</keyword>
<evidence type="ECO:0000313" key="7">
    <source>
        <dbReference type="Proteomes" id="UP000198339"/>
    </source>
</evidence>
<feature type="region of interest" description="Disordered" evidence="4">
    <location>
        <begin position="1"/>
        <end position="20"/>
    </location>
</feature>
<dbReference type="AlphaFoldDB" id="A0A239LBE2"/>
<dbReference type="PANTHER" id="PTHR44688:SF16">
    <property type="entry name" value="DNA-BINDING TRANSCRIPTIONAL ACTIVATOR DEVR_DOSR"/>
    <property type="match status" value="1"/>
</dbReference>
<feature type="domain" description="HTH luxR-type" evidence="5">
    <location>
        <begin position="13"/>
        <end position="78"/>
    </location>
</feature>
<evidence type="ECO:0000256" key="4">
    <source>
        <dbReference type="SAM" id="MobiDB-lite"/>
    </source>
</evidence>
<gene>
    <name evidence="6" type="ORF">SAMN06295955_12110</name>
</gene>
<dbReference type="GO" id="GO:0003677">
    <property type="term" value="F:DNA binding"/>
    <property type="evidence" value="ECO:0007669"/>
    <property type="project" value="UniProtKB-KW"/>
</dbReference>
<keyword evidence="1" id="KW-0805">Transcription regulation</keyword>
<protein>
    <submittedName>
        <fullName evidence="6">Regulatory protein, luxR family</fullName>
    </submittedName>
</protein>
<evidence type="ECO:0000256" key="1">
    <source>
        <dbReference type="ARBA" id="ARBA00023015"/>
    </source>
</evidence>
<dbReference type="PANTHER" id="PTHR44688">
    <property type="entry name" value="DNA-BINDING TRANSCRIPTIONAL ACTIVATOR DEVR_DOSR"/>
    <property type="match status" value="1"/>
</dbReference>
<dbReference type="InterPro" id="IPR036388">
    <property type="entry name" value="WH-like_DNA-bd_sf"/>
</dbReference>
<evidence type="ECO:0000259" key="5">
    <source>
        <dbReference type="PROSITE" id="PS50043"/>
    </source>
</evidence>
<dbReference type="CDD" id="cd06170">
    <property type="entry name" value="LuxR_C_like"/>
    <property type="match status" value="1"/>
</dbReference>
<accession>A0A239LBE2</accession>
<proteinExistence type="predicted"/>
<dbReference type="PRINTS" id="PR00038">
    <property type="entry name" value="HTHLUXR"/>
</dbReference>
<dbReference type="PROSITE" id="PS50043">
    <property type="entry name" value="HTH_LUXR_2"/>
    <property type="match status" value="1"/>
</dbReference>
<dbReference type="Pfam" id="PF00196">
    <property type="entry name" value="GerE"/>
    <property type="match status" value="1"/>
</dbReference>
<organism evidence="6 7">
    <name type="scientific">Sphingopyxis indica</name>
    <dbReference type="NCBI Taxonomy" id="436663"/>
    <lineage>
        <taxon>Bacteria</taxon>
        <taxon>Pseudomonadati</taxon>
        <taxon>Pseudomonadota</taxon>
        <taxon>Alphaproteobacteria</taxon>
        <taxon>Sphingomonadales</taxon>
        <taxon>Sphingomonadaceae</taxon>
        <taxon>Sphingopyxis</taxon>
    </lineage>
</organism>
<keyword evidence="2" id="KW-0238">DNA-binding</keyword>
<sequence>MSVERPPVSPRASHPSIDALTERERDVVAGLLRGLTNKRIGEELGISHRTVEVHRAHVMRKLGTPTLAALLTAVLPQRNKLSDR</sequence>
<dbReference type="PROSITE" id="PS00622">
    <property type="entry name" value="HTH_LUXR_1"/>
    <property type="match status" value="1"/>
</dbReference>
<dbReference type="InterPro" id="IPR000792">
    <property type="entry name" value="Tscrpt_reg_LuxR_C"/>
</dbReference>
<dbReference type="RefSeq" id="WP_089217393.1">
    <property type="nucleotide sequence ID" value="NZ_FZPA01000021.1"/>
</dbReference>
<evidence type="ECO:0000313" key="6">
    <source>
        <dbReference type="EMBL" id="SNT27282.1"/>
    </source>
</evidence>
<name>A0A239LBE2_9SPHN</name>
<dbReference type="Gene3D" id="1.10.10.10">
    <property type="entry name" value="Winged helix-like DNA-binding domain superfamily/Winged helix DNA-binding domain"/>
    <property type="match status" value="1"/>
</dbReference>
<evidence type="ECO:0000256" key="3">
    <source>
        <dbReference type="ARBA" id="ARBA00023163"/>
    </source>
</evidence>
<dbReference type="SUPFAM" id="SSF46894">
    <property type="entry name" value="C-terminal effector domain of the bipartite response regulators"/>
    <property type="match status" value="1"/>
</dbReference>
<keyword evidence="7" id="KW-1185">Reference proteome</keyword>
<dbReference type="OrthoDB" id="9782655at2"/>
<dbReference type="SMART" id="SM00421">
    <property type="entry name" value="HTH_LUXR"/>
    <property type="match status" value="1"/>
</dbReference>
<dbReference type="EMBL" id="FZPA01000021">
    <property type="protein sequence ID" value="SNT27282.1"/>
    <property type="molecule type" value="Genomic_DNA"/>
</dbReference>
<reference evidence="6 7" key="1">
    <citation type="submission" date="2017-06" db="EMBL/GenBank/DDBJ databases">
        <authorList>
            <person name="Kim H.J."/>
            <person name="Triplett B.A."/>
        </authorList>
    </citation>
    <scope>NUCLEOTIDE SEQUENCE [LARGE SCALE GENOMIC DNA]</scope>
    <source>
        <strain evidence="6 7">DS15</strain>
    </source>
</reference>